<organism evidence="2 3">
    <name type="scientific">Haloferula luteola</name>
    <dbReference type="NCBI Taxonomy" id="595692"/>
    <lineage>
        <taxon>Bacteria</taxon>
        <taxon>Pseudomonadati</taxon>
        <taxon>Verrucomicrobiota</taxon>
        <taxon>Verrucomicrobiia</taxon>
        <taxon>Verrucomicrobiales</taxon>
        <taxon>Verrucomicrobiaceae</taxon>
        <taxon>Haloferula</taxon>
    </lineage>
</organism>
<comment type="caution">
    <text evidence="2">The sequence shown here is derived from an EMBL/GenBank/DDBJ whole genome shotgun (WGS) entry which is preliminary data.</text>
</comment>
<dbReference type="EMBL" id="JACHFD010000006">
    <property type="protein sequence ID" value="MBB5351362.1"/>
    <property type="molecule type" value="Genomic_DNA"/>
</dbReference>
<protein>
    <submittedName>
        <fullName evidence="2">Transcriptional regulator with XRE-family HTH domain</fullName>
    </submittedName>
</protein>
<evidence type="ECO:0000259" key="1">
    <source>
        <dbReference type="PROSITE" id="PS50943"/>
    </source>
</evidence>
<dbReference type="GO" id="GO:0003677">
    <property type="term" value="F:DNA binding"/>
    <property type="evidence" value="ECO:0007669"/>
    <property type="project" value="InterPro"/>
</dbReference>
<dbReference type="Pfam" id="PF13560">
    <property type="entry name" value="HTH_31"/>
    <property type="match status" value="1"/>
</dbReference>
<feature type="domain" description="HTH cro/C1-type" evidence="1">
    <location>
        <begin position="8"/>
        <end position="62"/>
    </location>
</feature>
<proteinExistence type="predicted"/>
<gene>
    <name evidence="2" type="ORF">HNR46_001598</name>
</gene>
<dbReference type="PROSITE" id="PS50943">
    <property type="entry name" value="HTH_CROC1"/>
    <property type="match status" value="1"/>
</dbReference>
<dbReference type="RefSeq" id="WP_184017466.1">
    <property type="nucleotide sequence ID" value="NZ_JACHFD010000006.1"/>
</dbReference>
<dbReference type="AlphaFoldDB" id="A0A840V020"/>
<evidence type="ECO:0000313" key="3">
    <source>
        <dbReference type="Proteomes" id="UP000557717"/>
    </source>
</evidence>
<dbReference type="Proteomes" id="UP000557717">
    <property type="component" value="Unassembled WGS sequence"/>
</dbReference>
<dbReference type="InterPro" id="IPR010982">
    <property type="entry name" value="Lambda_DNA-bd_dom_sf"/>
</dbReference>
<dbReference type="CDD" id="cd00093">
    <property type="entry name" value="HTH_XRE"/>
    <property type="match status" value="1"/>
</dbReference>
<dbReference type="InterPro" id="IPR001387">
    <property type="entry name" value="Cro/C1-type_HTH"/>
</dbReference>
<accession>A0A840V020</accession>
<sequence length="74" mass="8341">METFGGELKKLREEREVSLEILAQRAGTSPAHCREVEEGRVIPTPMEAFLLLRALGFPPSEVLEILGSRRHEEP</sequence>
<dbReference type="SMART" id="SM00530">
    <property type="entry name" value="HTH_XRE"/>
    <property type="match status" value="1"/>
</dbReference>
<dbReference type="SUPFAM" id="SSF47413">
    <property type="entry name" value="lambda repressor-like DNA-binding domains"/>
    <property type="match status" value="1"/>
</dbReference>
<evidence type="ECO:0000313" key="2">
    <source>
        <dbReference type="EMBL" id="MBB5351362.1"/>
    </source>
</evidence>
<dbReference type="Gene3D" id="1.10.260.40">
    <property type="entry name" value="lambda repressor-like DNA-binding domains"/>
    <property type="match status" value="1"/>
</dbReference>
<name>A0A840V020_9BACT</name>
<reference evidence="2 3" key="1">
    <citation type="submission" date="2020-08" db="EMBL/GenBank/DDBJ databases">
        <title>Genomic Encyclopedia of Type Strains, Phase IV (KMG-IV): sequencing the most valuable type-strain genomes for metagenomic binning, comparative biology and taxonomic classification.</title>
        <authorList>
            <person name="Goeker M."/>
        </authorList>
    </citation>
    <scope>NUCLEOTIDE SEQUENCE [LARGE SCALE GENOMIC DNA]</scope>
    <source>
        <strain evidence="2 3">YC6886</strain>
    </source>
</reference>
<keyword evidence="3" id="KW-1185">Reference proteome</keyword>